<feature type="domain" description="Copper resistance protein D" evidence="7">
    <location>
        <begin position="186"/>
        <end position="282"/>
    </location>
</feature>
<evidence type="ECO:0000256" key="4">
    <source>
        <dbReference type="ARBA" id="ARBA00022989"/>
    </source>
</evidence>
<comment type="similarity">
    <text evidence="6">Belongs to the CopD family.</text>
</comment>
<dbReference type="EMBL" id="JPQT01000108">
    <property type="protein sequence ID" value="KFE50901.1"/>
    <property type="molecule type" value="Genomic_DNA"/>
</dbReference>
<dbReference type="PATRIC" id="fig|317.174.peg.3248"/>
<dbReference type="InterPro" id="IPR008457">
    <property type="entry name" value="Cu-R_CopD_dom"/>
</dbReference>
<feature type="transmembrane region" description="Helical" evidence="6">
    <location>
        <begin position="93"/>
        <end position="112"/>
    </location>
</feature>
<feature type="transmembrane region" description="Helical" evidence="6">
    <location>
        <begin position="124"/>
        <end position="151"/>
    </location>
</feature>
<evidence type="ECO:0000256" key="6">
    <source>
        <dbReference type="RuleBase" id="RU369037"/>
    </source>
</evidence>
<evidence type="ECO:0000259" key="7">
    <source>
        <dbReference type="Pfam" id="PF05425"/>
    </source>
</evidence>
<comment type="caution">
    <text evidence="8">The sequence shown here is derived from an EMBL/GenBank/DDBJ whole genome shotgun (WGS) entry which is preliminary data.</text>
</comment>
<feature type="transmembrane region" description="Helical" evidence="6">
    <location>
        <begin position="265"/>
        <end position="285"/>
    </location>
</feature>
<dbReference type="PANTHER" id="PTHR34820:SF4">
    <property type="entry name" value="INNER MEMBRANE PROTEIN YEBZ"/>
    <property type="match status" value="1"/>
</dbReference>
<dbReference type="PANTHER" id="PTHR34820">
    <property type="entry name" value="INNER MEMBRANE PROTEIN YEBZ"/>
    <property type="match status" value="1"/>
</dbReference>
<dbReference type="RefSeq" id="WP_047576167.1">
    <property type="nucleotide sequence ID" value="NZ_JPQT01000108.1"/>
</dbReference>
<keyword evidence="2 6" id="KW-1003">Cell membrane</keyword>
<evidence type="ECO:0000256" key="5">
    <source>
        <dbReference type="ARBA" id="ARBA00023136"/>
    </source>
</evidence>
<proteinExistence type="inferred from homology"/>
<keyword evidence="5 6" id="KW-0472">Membrane</keyword>
<dbReference type="NCBIfam" id="NF033808">
    <property type="entry name" value="copper_CopD"/>
    <property type="match status" value="1"/>
</dbReference>
<keyword evidence="4 6" id="KW-1133">Transmembrane helix</keyword>
<feature type="transmembrane region" description="Helical" evidence="6">
    <location>
        <begin position="49"/>
        <end position="73"/>
    </location>
</feature>
<comment type="function">
    <text evidence="6">Involved in copper resistance.</text>
</comment>
<accession>A0A085V638</accession>
<evidence type="ECO:0000256" key="3">
    <source>
        <dbReference type="ARBA" id="ARBA00022692"/>
    </source>
</evidence>
<evidence type="ECO:0000313" key="8">
    <source>
        <dbReference type="EMBL" id="KFE50901.1"/>
    </source>
</evidence>
<evidence type="ECO:0000313" key="9">
    <source>
        <dbReference type="Proteomes" id="UP000028643"/>
    </source>
</evidence>
<feature type="transmembrane region" description="Helical" evidence="6">
    <location>
        <begin position="188"/>
        <end position="208"/>
    </location>
</feature>
<gene>
    <name evidence="8" type="ORF">IV02_15885</name>
</gene>
<dbReference type="Pfam" id="PF05425">
    <property type="entry name" value="CopD"/>
    <property type="match status" value="1"/>
</dbReference>
<evidence type="ECO:0000256" key="1">
    <source>
        <dbReference type="ARBA" id="ARBA00004651"/>
    </source>
</evidence>
<dbReference type="InterPro" id="IPR047689">
    <property type="entry name" value="CopD"/>
</dbReference>
<keyword evidence="6" id="KW-0997">Cell inner membrane</keyword>
<sequence>MATALILCRFVHFSVVLVLFGLCLSRDVIFRSSLVSARLTLLDRQLRRVLSWLAALGLASAVVWLSLTAASMAGNWRDAVDSQTLLLVLGNTFFGKVWVWHLSLGVLMILALARSTTGFPGLRLMVSALLLATLAPVGHGAMFSGVFGQLLILNQTLHLGAVAAWLGALCLLLALVLRPGTLDVRALLLRFSGIGYGLVALIIATGLINVRVLSGAPWPIPALSGFGLILAIKVGLVLCMVLLAALNRMLLRGGDVRLDRLRISIALECAFGFAAVAAVSLLGTLPPMLAT</sequence>
<name>A0A085V638_PSESX</name>
<reference evidence="8 9" key="1">
    <citation type="submission" date="2014-07" db="EMBL/GenBank/DDBJ databases">
        <title>Draft Genome Sequences of Environmental Pseudomonas syringae strains.</title>
        <authorList>
            <person name="Baltrus D.A."/>
            <person name="Berge O."/>
            <person name="Morris C."/>
        </authorList>
    </citation>
    <scope>NUCLEOTIDE SEQUENCE [LARGE SCALE GENOMIC DNA]</scope>
    <source>
        <strain evidence="8 9">CEB003</strain>
    </source>
</reference>
<dbReference type="Proteomes" id="UP000028643">
    <property type="component" value="Unassembled WGS sequence"/>
</dbReference>
<dbReference type="AlphaFoldDB" id="A0A085V638"/>
<dbReference type="GO" id="GO:0006825">
    <property type="term" value="P:copper ion transport"/>
    <property type="evidence" value="ECO:0007669"/>
    <property type="project" value="InterPro"/>
</dbReference>
<keyword evidence="6" id="KW-0186">Copper</keyword>
<feature type="transmembrane region" description="Helical" evidence="6">
    <location>
        <begin position="6"/>
        <end position="29"/>
    </location>
</feature>
<evidence type="ECO:0000256" key="2">
    <source>
        <dbReference type="ARBA" id="ARBA00022475"/>
    </source>
</evidence>
<feature type="transmembrane region" description="Helical" evidence="6">
    <location>
        <begin position="220"/>
        <end position="244"/>
    </location>
</feature>
<comment type="subcellular location">
    <subcellularLocation>
        <location evidence="6">Cell inner membrane</location>
        <topology evidence="6">Multi-pass membrane protein</topology>
    </subcellularLocation>
    <subcellularLocation>
        <location evidence="1">Cell membrane</location>
        <topology evidence="1">Multi-pass membrane protein</topology>
    </subcellularLocation>
</comment>
<dbReference type="InterPro" id="IPR032694">
    <property type="entry name" value="CopC/D"/>
</dbReference>
<organism evidence="8 9">
    <name type="scientific">Pseudomonas syringae</name>
    <dbReference type="NCBI Taxonomy" id="317"/>
    <lineage>
        <taxon>Bacteria</taxon>
        <taxon>Pseudomonadati</taxon>
        <taxon>Pseudomonadota</taxon>
        <taxon>Gammaproteobacteria</taxon>
        <taxon>Pseudomonadales</taxon>
        <taxon>Pseudomonadaceae</taxon>
        <taxon>Pseudomonas</taxon>
    </lineage>
</organism>
<dbReference type="GO" id="GO:0046688">
    <property type="term" value="P:response to copper ion"/>
    <property type="evidence" value="ECO:0007669"/>
    <property type="project" value="UniProtKB-UniRule"/>
</dbReference>
<protein>
    <recommendedName>
        <fullName evidence="6">Copper resistance protein D</fullName>
    </recommendedName>
</protein>
<dbReference type="GO" id="GO:0005886">
    <property type="term" value="C:plasma membrane"/>
    <property type="evidence" value="ECO:0007669"/>
    <property type="project" value="UniProtKB-SubCell"/>
</dbReference>
<feature type="transmembrane region" description="Helical" evidence="6">
    <location>
        <begin position="157"/>
        <end position="176"/>
    </location>
</feature>
<keyword evidence="3 6" id="KW-0812">Transmembrane</keyword>